<dbReference type="AlphaFoldDB" id="A0A2G8JID5"/>
<evidence type="ECO:0000313" key="2">
    <source>
        <dbReference type="Proteomes" id="UP000230750"/>
    </source>
</evidence>
<accession>A0A2G8JID5</accession>
<dbReference type="EMBL" id="MRZV01001887">
    <property type="protein sequence ID" value="PIK35495.1"/>
    <property type="molecule type" value="Genomic_DNA"/>
</dbReference>
<proteinExistence type="predicted"/>
<protein>
    <submittedName>
        <fullName evidence="1">Uncharacterized protein</fullName>
    </submittedName>
</protein>
<organism evidence="1 2">
    <name type="scientific">Stichopus japonicus</name>
    <name type="common">Sea cucumber</name>
    <dbReference type="NCBI Taxonomy" id="307972"/>
    <lineage>
        <taxon>Eukaryota</taxon>
        <taxon>Metazoa</taxon>
        <taxon>Echinodermata</taxon>
        <taxon>Eleutherozoa</taxon>
        <taxon>Echinozoa</taxon>
        <taxon>Holothuroidea</taxon>
        <taxon>Aspidochirotacea</taxon>
        <taxon>Aspidochirotida</taxon>
        <taxon>Stichopodidae</taxon>
        <taxon>Apostichopus</taxon>
    </lineage>
</organism>
<keyword evidence="2" id="KW-1185">Reference proteome</keyword>
<sequence length="220" mass="24822">MFAILCIMERAGEIDDDIKKNVREICSDVLIIRDNDNKLIQRSTVQVLDIASKCDIQIDDLYMVETFSKADKDNIVLRSGLSLGNLSTVIKIGVTTEEGRKLTEEDVIGLLLYAEQSKGLRELWFRNCPLPETIHPNSIPISLKTSKFKVFSPSSRSCLDLYSGQWIKADDVDTITKLCSDPLTIAESDSESQQRSTIELLEKASSRDIPIRNLHLYKNI</sequence>
<dbReference type="OrthoDB" id="120976at2759"/>
<gene>
    <name evidence="1" type="ORF">BSL78_27680</name>
</gene>
<name>A0A2G8JID5_STIJA</name>
<dbReference type="Proteomes" id="UP000230750">
    <property type="component" value="Unassembled WGS sequence"/>
</dbReference>
<reference evidence="1 2" key="1">
    <citation type="journal article" date="2017" name="PLoS Biol.">
        <title>The sea cucumber genome provides insights into morphological evolution and visceral regeneration.</title>
        <authorList>
            <person name="Zhang X."/>
            <person name="Sun L."/>
            <person name="Yuan J."/>
            <person name="Sun Y."/>
            <person name="Gao Y."/>
            <person name="Zhang L."/>
            <person name="Li S."/>
            <person name="Dai H."/>
            <person name="Hamel J.F."/>
            <person name="Liu C."/>
            <person name="Yu Y."/>
            <person name="Liu S."/>
            <person name="Lin W."/>
            <person name="Guo K."/>
            <person name="Jin S."/>
            <person name="Xu P."/>
            <person name="Storey K.B."/>
            <person name="Huan P."/>
            <person name="Zhang T."/>
            <person name="Zhou Y."/>
            <person name="Zhang J."/>
            <person name="Lin C."/>
            <person name="Li X."/>
            <person name="Xing L."/>
            <person name="Huo D."/>
            <person name="Sun M."/>
            <person name="Wang L."/>
            <person name="Mercier A."/>
            <person name="Li F."/>
            <person name="Yang H."/>
            <person name="Xiang J."/>
        </authorList>
    </citation>
    <scope>NUCLEOTIDE SEQUENCE [LARGE SCALE GENOMIC DNA]</scope>
    <source>
        <strain evidence="1">Shaxun</strain>
        <tissue evidence="1">Muscle</tissue>
    </source>
</reference>
<evidence type="ECO:0000313" key="1">
    <source>
        <dbReference type="EMBL" id="PIK35495.1"/>
    </source>
</evidence>
<comment type="caution">
    <text evidence="1">The sequence shown here is derived from an EMBL/GenBank/DDBJ whole genome shotgun (WGS) entry which is preliminary data.</text>
</comment>